<comment type="similarity">
    <text evidence="2 6">Belongs to the copper transporter (Ctr) (TC 1.A.56) family. SLC31A subfamily.</text>
</comment>
<keyword evidence="3 6" id="KW-0812">Transmembrane</keyword>
<proteinExistence type="inferred from homology"/>
<evidence type="ECO:0000256" key="6">
    <source>
        <dbReference type="RuleBase" id="RU367022"/>
    </source>
</evidence>
<keyword evidence="5 6" id="KW-0472">Membrane</keyword>
<keyword evidence="6" id="KW-0187">Copper transport</keyword>
<keyword evidence="6" id="KW-0186">Copper</keyword>
<dbReference type="GO" id="GO:0005375">
    <property type="term" value="F:copper ion transmembrane transporter activity"/>
    <property type="evidence" value="ECO:0007669"/>
    <property type="project" value="UniProtKB-UniRule"/>
</dbReference>
<keyword evidence="6" id="KW-0406">Ion transport</keyword>
<evidence type="ECO:0000313" key="8">
    <source>
        <dbReference type="Proteomes" id="UP001172159"/>
    </source>
</evidence>
<sequence>MDHSNHDMSGGMDMTPSSTVASVIAATTSTAAAAAGGVGHGMGGGTGCKISMLWNWNTIDSCFIASSWKITSVSMFAGSCIGVLLLTASLEFLRRVVKEYDRFLFKRYQNSVQGNDGVDLTLGYRPTIWEQMVRALLHMVQFGVGYLVMLLAMYYNGYLILCILIGAYFGSLLFHWEPISAKA</sequence>
<evidence type="ECO:0000256" key="1">
    <source>
        <dbReference type="ARBA" id="ARBA00004141"/>
    </source>
</evidence>
<dbReference type="PANTHER" id="PTHR12483">
    <property type="entry name" value="SOLUTE CARRIER FAMILY 31 COPPER TRANSPORTERS"/>
    <property type="match status" value="1"/>
</dbReference>
<evidence type="ECO:0000256" key="2">
    <source>
        <dbReference type="ARBA" id="ARBA00006921"/>
    </source>
</evidence>
<feature type="transmembrane region" description="Helical" evidence="6">
    <location>
        <begin position="73"/>
        <end position="93"/>
    </location>
</feature>
<feature type="transmembrane region" description="Helical" evidence="6">
    <location>
        <begin position="158"/>
        <end position="176"/>
    </location>
</feature>
<keyword evidence="4 6" id="KW-1133">Transmembrane helix</keyword>
<evidence type="ECO:0000256" key="3">
    <source>
        <dbReference type="ARBA" id="ARBA00022692"/>
    </source>
</evidence>
<dbReference type="GO" id="GO:0016020">
    <property type="term" value="C:membrane"/>
    <property type="evidence" value="ECO:0007669"/>
    <property type="project" value="UniProtKB-SubCell"/>
</dbReference>
<dbReference type="AlphaFoldDB" id="A0AA40BND7"/>
<evidence type="ECO:0000313" key="7">
    <source>
        <dbReference type="EMBL" id="KAK0737336.1"/>
    </source>
</evidence>
<dbReference type="EMBL" id="JAUKTV010000005">
    <property type="protein sequence ID" value="KAK0737336.1"/>
    <property type="molecule type" value="Genomic_DNA"/>
</dbReference>
<comment type="caution">
    <text evidence="7">The sequence shown here is derived from an EMBL/GenBank/DDBJ whole genome shotgun (WGS) entry which is preliminary data.</text>
</comment>
<organism evidence="7 8">
    <name type="scientific">Apiosordaria backusii</name>
    <dbReference type="NCBI Taxonomy" id="314023"/>
    <lineage>
        <taxon>Eukaryota</taxon>
        <taxon>Fungi</taxon>
        <taxon>Dikarya</taxon>
        <taxon>Ascomycota</taxon>
        <taxon>Pezizomycotina</taxon>
        <taxon>Sordariomycetes</taxon>
        <taxon>Sordariomycetidae</taxon>
        <taxon>Sordariales</taxon>
        <taxon>Lasiosphaeriaceae</taxon>
        <taxon>Apiosordaria</taxon>
    </lineage>
</organism>
<dbReference type="InterPro" id="IPR007274">
    <property type="entry name" value="Cop_transporter"/>
</dbReference>
<dbReference type="PANTHER" id="PTHR12483:SF73">
    <property type="entry name" value="COPPER TRANSPORT PROTEIN CTR3"/>
    <property type="match status" value="1"/>
</dbReference>
<evidence type="ECO:0000256" key="5">
    <source>
        <dbReference type="ARBA" id="ARBA00023136"/>
    </source>
</evidence>
<reference evidence="7" key="1">
    <citation type="submission" date="2023-06" db="EMBL/GenBank/DDBJ databases">
        <title>Genome-scale phylogeny and comparative genomics of the fungal order Sordariales.</title>
        <authorList>
            <consortium name="Lawrence Berkeley National Laboratory"/>
            <person name="Hensen N."/>
            <person name="Bonometti L."/>
            <person name="Westerberg I."/>
            <person name="Brannstrom I.O."/>
            <person name="Guillou S."/>
            <person name="Cros-Aarteil S."/>
            <person name="Calhoun S."/>
            <person name="Haridas S."/>
            <person name="Kuo A."/>
            <person name="Mondo S."/>
            <person name="Pangilinan J."/>
            <person name="Riley R."/>
            <person name="Labutti K."/>
            <person name="Andreopoulos B."/>
            <person name="Lipzen A."/>
            <person name="Chen C."/>
            <person name="Yanf M."/>
            <person name="Daum C."/>
            <person name="Ng V."/>
            <person name="Clum A."/>
            <person name="Steindorff A."/>
            <person name="Ohm R."/>
            <person name="Martin F."/>
            <person name="Silar P."/>
            <person name="Natvig D."/>
            <person name="Lalanne C."/>
            <person name="Gautier V."/>
            <person name="Ament-Velasquez S.L."/>
            <person name="Kruys A."/>
            <person name="Hutchinson M.I."/>
            <person name="Powell A.J."/>
            <person name="Barry K."/>
            <person name="Miller A.N."/>
            <person name="Grigoriev I.V."/>
            <person name="Debuchy R."/>
            <person name="Gladieux P."/>
            <person name="Thoren M.H."/>
            <person name="Johannesson H."/>
        </authorList>
    </citation>
    <scope>NUCLEOTIDE SEQUENCE</scope>
    <source>
        <strain evidence="7">CBS 540.89</strain>
    </source>
</reference>
<name>A0AA40BND7_9PEZI</name>
<dbReference type="Proteomes" id="UP001172159">
    <property type="component" value="Unassembled WGS sequence"/>
</dbReference>
<protein>
    <recommendedName>
        <fullName evidence="6">Copper transport protein</fullName>
    </recommendedName>
</protein>
<evidence type="ECO:0000256" key="4">
    <source>
        <dbReference type="ARBA" id="ARBA00022989"/>
    </source>
</evidence>
<accession>A0AA40BND7</accession>
<comment type="subcellular location">
    <subcellularLocation>
        <location evidence="1 6">Membrane</location>
        <topology evidence="1 6">Multi-pass membrane protein</topology>
    </subcellularLocation>
</comment>
<dbReference type="Pfam" id="PF04145">
    <property type="entry name" value="Ctr"/>
    <property type="match status" value="1"/>
</dbReference>
<keyword evidence="6" id="KW-0813">Transport</keyword>
<keyword evidence="8" id="KW-1185">Reference proteome</keyword>
<gene>
    <name evidence="7" type="ORF">B0T21DRAFT_364916</name>
</gene>